<evidence type="ECO:0000256" key="3">
    <source>
        <dbReference type="ARBA" id="ARBA00022519"/>
    </source>
</evidence>
<feature type="domain" description="Mce/MlaD" evidence="8">
    <location>
        <begin position="384"/>
        <end position="444"/>
    </location>
</feature>
<keyword evidence="3" id="KW-0997">Cell inner membrane</keyword>
<keyword evidence="6 7" id="KW-0472">Membrane</keyword>
<feature type="domain" description="Mce/MlaD" evidence="8">
    <location>
        <begin position="274"/>
        <end position="362"/>
    </location>
</feature>
<evidence type="ECO:0000256" key="2">
    <source>
        <dbReference type="ARBA" id="ARBA00022475"/>
    </source>
</evidence>
<evidence type="ECO:0000313" key="9">
    <source>
        <dbReference type="EMBL" id="QUN04554.1"/>
    </source>
</evidence>
<comment type="subcellular location">
    <subcellularLocation>
        <location evidence="1">Cell inner membrane</location>
    </subcellularLocation>
</comment>
<feature type="domain" description="Mce/MlaD" evidence="8">
    <location>
        <begin position="157"/>
        <end position="219"/>
    </location>
</feature>
<evidence type="ECO:0000313" key="10">
    <source>
        <dbReference type="Proteomes" id="UP000679575"/>
    </source>
</evidence>
<dbReference type="Proteomes" id="UP000679575">
    <property type="component" value="Chromosome"/>
</dbReference>
<feature type="domain" description="Mce/MlaD" evidence="8">
    <location>
        <begin position="632"/>
        <end position="717"/>
    </location>
</feature>
<gene>
    <name evidence="9" type="ORF">KDN34_09740</name>
</gene>
<dbReference type="Pfam" id="PF02470">
    <property type="entry name" value="MlaD"/>
    <property type="match status" value="5"/>
</dbReference>
<evidence type="ECO:0000256" key="6">
    <source>
        <dbReference type="ARBA" id="ARBA00023136"/>
    </source>
</evidence>
<evidence type="ECO:0000256" key="5">
    <source>
        <dbReference type="ARBA" id="ARBA00022989"/>
    </source>
</evidence>
<evidence type="ECO:0000256" key="1">
    <source>
        <dbReference type="ARBA" id="ARBA00004533"/>
    </source>
</evidence>
<proteinExistence type="predicted"/>
<dbReference type="PANTHER" id="PTHR30462">
    <property type="entry name" value="INTERMEMBRANE TRANSPORT PROTEIN PQIB-RELATED"/>
    <property type="match status" value="1"/>
</dbReference>
<evidence type="ECO:0000259" key="8">
    <source>
        <dbReference type="Pfam" id="PF02470"/>
    </source>
</evidence>
<feature type="domain" description="Mce/MlaD" evidence="8">
    <location>
        <begin position="41"/>
        <end position="132"/>
    </location>
</feature>
<accession>A0ABX7YP67</accession>
<reference evidence="9 10" key="1">
    <citation type="submission" date="2021-04" db="EMBL/GenBank/DDBJ databases">
        <title>Novel species identification of genus Shewanella.</title>
        <authorList>
            <person name="Liu G."/>
        </authorList>
    </citation>
    <scope>NUCLEOTIDE SEQUENCE [LARGE SCALE GENOMIC DNA]</scope>
    <source>
        <strain evidence="9 10">FJAT-54481</strain>
    </source>
</reference>
<dbReference type="PANTHER" id="PTHR30462:SF0">
    <property type="entry name" value="INTERMEMBRANE TRANSPORT PROTEIN YEBT"/>
    <property type="match status" value="1"/>
</dbReference>
<organism evidence="9 10">
    <name type="scientific">Shewanella yunxiaonensis</name>
    <dbReference type="NCBI Taxonomy" id="2829809"/>
    <lineage>
        <taxon>Bacteria</taxon>
        <taxon>Pseudomonadati</taxon>
        <taxon>Pseudomonadota</taxon>
        <taxon>Gammaproteobacteria</taxon>
        <taxon>Alteromonadales</taxon>
        <taxon>Shewanellaceae</taxon>
        <taxon>Shewanella</taxon>
    </lineage>
</organism>
<keyword evidence="2" id="KW-1003">Cell membrane</keyword>
<evidence type="ECO:0000256" key="7">
    <source>
        <dbReference type="SAM" id="Phobius"/>
    </source>
</evidence>
<name>A0ABX7YP67_9GAMM</name>
<dbReference type="InterPro" id="IPR003399">
    <property type="entry name" value="Mce/MlaD"/>
</dbReference>
<sequence>MNEFEQPQVVRKKLFSPVWLLPLIALALGAWLGIKSIRESGIDVRIHFPSATGIDIGKTLVRYQGLNVGKVVDVSIDDELKGVNVDLLMDYRAQPLLRDNSKFWLVTPKASITGVEGLDALFSGNYIGLLPGDGDFRDHFEAAQEAPPVLPGNDGLVVELSAEKLGSLDVGSPVFYRQIPVGEVVSYRLDPQHKVLLKAYIQKQYASLVRKDSHFWNVSGVQIDASLSGIKVNTASLASLIAGGINFSSPTNSPEAEANQGYKLYASQQEANGGVRFVLTATDADGIKRGTDIVYRGVMVGEVENVVADKNTVAIHTRLDAPYSELLGSDAQFWREGADISLSGIKHAGRLVSGDIIQFLPGSGSPKDHYSLASSAPKIDSDRPIQLTLTASENPGVSRGAEIRYRQVKIGEITEVRLADDFNAVLYRAEILPEFKSLLSKGSDFIAEAALDFQASLDGVQLKSGDLTTLTKGAVSLHRSASKKALDLTKAIPLFASTSTANDYYRQGQKIKWTLYSDNAASVASGSPIYYKKMQIGSVSAVDWQAKTDRFAITLAVDSTFAPLLKSHVVFWQNAALSVDASLSGIKMEMAPLKGVIKGSISLAKIDADDVDSQQLYASESLAVNQAQAISLILPTEAALKSGAAIRYQGMQIGEVTQVVLDANLQNLSATAYLYGRYANAFMRTDSKYLLQQAQVSLKGIEHPEALLTGDFISAMPGHSDTPSTRFTVPLNNDNYAAADALHIQLTRPSLGSVKSGTGIFFRGVQIGVITGFQLTTGGDGVLLNASIAARYRHLLNQSSKFYDLSGIKVDVGLFSGAQIETGSLETILAGGIGVVTEQSNQQSAPLDNRTVMPIFAKAETSWLQWQPKLDN</sequence>
<protein>
    <submittedName>
        <fullName evidence="9">MCE family protein</fullName>
    </submittedName>
</protein>
<evidence type="ECO:0000256" key="4">
    <source>
        <dbReference type="ARBA" id="ARBA00022692"/>
    </source>
</evidence>
<feature type="transmembrane region" description="Helical" evidence="7">
    <location>
        <begin position="14"/>
        <end position="34"/>
    </location>
</feature>
<dbReference type="RefSeq" id="WP_212593611.1">
    <property type="nucleotide sequence ID" value="NZ_CP073587.1"/>
</dbReference>
<dbReference type="InterPro" id="IPR051800">
    <property type="entry name" value="PqiA-PqiB_transport"/>
</dbReference>
<keyword evidence="5 7" id="KW-1133">Transmembrane helix</keyword>
<dbReference type="EMBL" id="CP073587">
    <property type="protein sequence ID" value="QUN04554.1"/>
    <property type="molecule type" value="Genomic_DNA"/>
</dbReference>
<keyword evidence="4 7" id="KW-0812">Transmembrane</keyword>
<keyword evidence="10" id="KW-1185">Reference proteome</keyword>